<dbReference type="EMBL" id="KN833096">
    <property type="protein sequence ID" value="KIM73028.1"/>
    <property type="molecule type" value="Genomic_DNA"/>
</dbReference>
<evidence type="ECO:0000313" key="1">
    <source>
        <dbReference type="EMBL" id="KIM73028.1"/>
    </source>
</evidence>
<dbReference type="HOGENOM" id="CLU_132761_0_0_1"/>
<sequence>KWCNLTPLNGSALNLVVVEYDINGNPHYKCVFNTQACEQLNAWIEGFQGIFNRMTIYNFKWFLHAMLFIHTQ</sequence>
<dbReference type="AlphaFoldDB" id="A0A0C3AGU6"/>
<organism evidence="1 2">
    <name type="scientific">Piloderma croceum (strain F 1598)</name>
    <dbReference type="NCBI Taxonomy" id="765440"/>
    <lineage>
        <taxon>Eukaryota</taxon>
        <taxon>Fungi</taxon>
        <taxon>Dikarya</taxon>
        <taxon>Basidiomycota</taxon>
        <taxon>Agaricomycotina</taxon>
        <taxon>Agaricomycetes</taxon>
        <taxon>Agaricomycetidae</taxon>
        <taxon>Atheliales</taxon>
        <taxon>Atheliaceae</taxon>
        <taxon>Piloderma</taxon>
    </lineage>
</organism>
<gene>
    <name evidence="1" type="ORF">PILCRDRAFT_81446</name>
</gene>
<dbReference type="OrthoDB" id="2527272at2759"/>
<dbReference type="InParanoid" id="A0A0C3AGU6"/>
<feature type="non-terminal residue" evidence="1">
    <location>
        <position position="1"/>
    </location>
</feature>
<dbReference type="Proteomes" id="UP000054166">
    <property type="component" value="Unassembled WGS sequence"/>
</dbReference>
<protein>
    <submittedName>
        <fullName evidence="1">Uncharacterized protein</fullName>
    </submittedName>
</protein>
<name>A0A0C3AGU6_PILCF</name>
<dbReference type="STRING" id="765440.A0A0C3AGU6"/>
<proteinExistence type="predicted"/>
<accession>A0A0C3AGU6</accession>
<keyword evidence="2" id="KW-1185">Reference proteome</keyword>
<evidence type="ECO:0000313" key="2">
    <source>
        <dbReference type="Proteomes" id="UP000054166"/>
    </source>
</evidence>
<reference evidence="1 2" key="1">
    <citation type="submission" date="2014-04" db="EMBL/GenBank/DDBJ databases">
        <authorList>
            <consortium name="DOE Joint Genome Institute"/>
            <person name="Kuo A."/>
            <person name="Tarkka M."/>
            <person name="Buscot F."/>
            <person name="Kohler A."/>
            <person name="Nagy L.G."/>
            <person name="Floudas D."/>
            <person name="Copeland A."/>
            <person name="Barry K.W."/>
            <person name="Cichocki N."/>
            <person name="Veneault-Fourrey C."/>
            <person name="LaButti K."/>
            <person name="Lindquist E.A."/>
            <person name="Lipzen A."/>
            <person name="Lundell T."/>
            <person name="Morin E."/>
            <person name="Murat C."/>
            <person name="Sun H."/>
            <person name="Tunlid A."/>
            <person name="Henrissat B."/>
            <person name="Grigoriev I.V."/>
            <person name="Hibbett D.S."/>
            <person name="Martin F."/>
            <person name="Nordberg H.P."/>
            <person name="Cantor M.N."/>
            <person name="Hua S.X."/>
        </authorList>
    </citation>
    <scope>NUCLEOTIDE SEQUENCE [LARGE SCALE GENOMIC DNA]</scope>
    <source>
        <strain evidence="1 2">F 1598</strain>
    </source>
</reference>
<reference evidence="2" key="2">
    <citation type="submission" date="2015-01" db="EMBL/GenBank/DDBJ databases">
        <title>Evolutionary Origins and Diversification of the Mycorrhizal Mutualists.</title>
        <authorList>
            <consortium name="DOE Joint Genome Institute"/>
            <consortium name="Mycorrhizal Genomics Consortium"/>
            <person name="Kohler A."/>
            <person name="Kuo A."/>
            <person name="Nagy L.G."/>
            <person name="Floudas D."/>
            <person name="Copeland A."/>
            <person name="Barry K.W."/>
            <person name="Cichocki N."/>
            <person name="Veneault-Fourrey C."/>
            <person name="LaButti K."/>
            <person name="Lindquist E.A."/>
            <person name="Lipzen A."/>
            <person name="Lundell T."/>
            <person name="Morin E."/>
            <person name="Murat C."/>
            <person name="Riley R."/>
            <person name="Ohm R."/>
            <person name="Sun H."/>
            <person name="Tunlid A."/>
            <person name="Henrissat B."/>
            <person name="Grigoriev I.V."/>
            <person name="Hibbett D.S."/>
            <person name="Martin F."/>
        </authorList>
    </citation>
    <scope>NUCLEOTIDE SEQUENCE [LARGE SCALE GENOMIC DNA]</scope>
    <source>
        <strain evidence="2">F 1598</strain>
    </source>
</reference>